<evidence type="ECO:0000313" key="3">
    <source>
        <dbReference type="Proteomes" id="UP000815325"/>
    </source>
</evidence>
<dbReference type="EMBL" id="MU069648">
    <property type="protein sequence ID" value="KAF5836664.1"/>
    <property type="molecule type" value="Genomic_DNA"/>
</dbReference>
<dbReference type="Proteomes" id="UP000815325">
    <property type="component" value="Unassembled WGS sequence"/>
</dbReference>
<sequence>MAHVGQQLAKGGQAASGAATSQGRPSSLRVSTTNAQPAPGHSQMLQQQRQGFPLGVDGIVPEATEGSEEEPEDELGPHVRAALQGPVQAPYHIPYVGSTRPAGQTLSSLKRDLHHEAWEAVAFPARAAARAKYLANRSTLADHVPKPVTTLSVDASDLTALKHAEKQLKAVVHSDGNSVPTFDYQQVENIARELRKKVRECINSSRMSIQ</sequence>
<name>A0ABQ7GPX9_DUNSA</name>
<organism evidence="2 3">
    <name type="scientific">Dunaliella salina</name>
    <name type="common">Green alga</name>
    <name type="synonym">Protococcus salinus</name>
    <dbReference type="NCBI Taxonomy" id="3046"/>
    <lineage>
        <taxon>Eukaryota</taxon>
        <taxon>Viridiplantae</taxon>
        <taxon>Chlorophyta</taxon>
        <taxon>core chlorophytes</taxon>
        <taxon>Chlorophyceae</taxon>
        <taxon>CS clade</taxon>
        <taxon>Chlamydomonadales</taxon>
        <taxon>Dunaliellaceae</taxon>
        <taxon>Dunaliella</taxon>
    </lineage>
</organism>
<accession>A0ABQ7GPX9</accession>
<feature type="compositionally biased region" description="Acidic residues" evidence="1">
    <location>
        <begin position="65"/>
        <end position="74"/>
    </location>
</feature>
<feature type="compositionally biased region" description="Low complexity" evidence="1">
    <location>
        <begin position="1"/>
        <end position="23"/>
    </location>
</feature>
<comment type="caution">
    <text evidence="2">The sequence shown here is derived from an EMBL/GenBank/DDBJ whole genome shotgun (WGS) entry which is preliminary data.</text>
</comment>
<feature type="non-terminal residue" evidence="2">
    <location>
        <position position="210"/>
    </location>
</feature>
<gene>
    <name evidence="2" type="ORF">DUNSADRAFT_5590</name>
</gene>
<evidence type="ECO:0000313" key="2">
    <source>
        <dbReference type="EMBL" id="KAF5836664.1"/>
    </source>
</evidence>
<reference evidence="2" key="1">
    <citation type="submission" date="2017-08" db="EMBL/GenBank/DDBJ databases">
        <authorList>
            <person name="Polle J.E."/>
            <person name="Barry K."/>
            <person name="Cushman J."/>
            <person name="Schmutz J."/>
            <person name="Tran D."/>
            <person name="Hathwaick L.T."/>
            <person name="Yim W.C."/>
            <person name="Jenkins J."/>
            <person name="Mckie-Krisberg Z.M."/>
            <person name="Prochnik S."/>
            <person name="Lindquist E."/>
            <person name="Dockter R.B."/>
            <person name="Adam C."/>
            <person name="Molina H."/>
            <person name="Bunkerborg J."/>
            <person name="Jin E."/>
            <person name="Buchheim M."/>
            <person name="Magnuson J."/>
        </authorList>
    </citation>
    <scope>NUCLEOTIDE SEQUENCE</scope>
    <source>
        <strain evidence="2">CCAP 19/18</strain>
    </source>
</reference>
<feature type="region of interest" description="Disordered" evidence="1">
    <location>
        <begin position="1"/>
        <end position="76"/>
    </location>
</feature>
<proteinExistence type="predicted"/>
<evidence type="ECO:0000256" key="1">
    <source>
        <dbReference type="SAM" id="MobiDB-lite"/>
    </source>
</evidence>
<feature type="compositionally biased region" description="Polar residues" evidence="1">
    <location>
        <begin position="24"/>
        <end position="36"/>
    </location>
</feature>
<protein>
    <submittedName>
        <fullName evidence="2">Uncharacterized protein</fullName>
    </submittedName>
</protein>
<keyword evidence="3" id="KW-1185">Reference proteome</keyword>